<evidence type="ECO:0008006" key="3">
    <source>
        <dbReference type="Google" id="ProtNLM"/>
    </source>
</evidence>
<evidence type="ECO:0000313" key="1">
    <source>
        <dbReference type="EMBL" id="CAB0045180.1"/>
    </source>
</evidence>
<evidence type="ECO:0000313" key="2">
    <source>
        <dbReference type="Proteomes" id="UP000479190"/>
    </source>
</evidence>
<reference evidence="1 2" key="1">
    <citation type="submission" date="2020-02" db="EMBL/GenBank/DDBJ databases">
        <authorList>
            <person name="Ferguson B K."/>
        </authorList>
    </citation>
    <scope>NUCLEOTIDE SEQUENCE [LARGE SCALE GENOMIC DNA]</scope>
</reference>
<sequence>MQKLPTPRTLKHQLQTGIPLRQVRKIAQPRRVHHPQGLHRQVETILHQLRTAWTPSFIQRMSLLQHHIKKLHKHKSFLITLLNRYYKDPRRTSQIIDLATIKYLINTTNKLLKEEYSKTQTNHWSHVYKSIDYKKPQSFFPQIKRLFRPQNSPAINFLTINQQNAHLCPRINMPSSDADTVQHIYEPKSILNFIGTYYETINSPRFTNQNTPLKKEVDAHIHALMTEFENDTLENTSITTFSDNNPAHSPTTPANNFLFSDFRTTYSIFKSLPNKTSTGLDNIPPIVLKHLPLKIIDDYNKIFNNCINNRQNAQSYRHPIEKKAQTAFRALSNLFHNKYLNHKAKIICYLLLIRPIITYASPIWWNCSASTMEKIRKFERVCLRSSLHMYRRYDSVNKPYFSTNALYNRAGIPHIDNHIIKLTRDYMANLASINNNYMSEFASFVRSSAINTAATGYISPHSFISVLYSARGSSSGLLKKLLARMHGSLAALYVYIFILNRSVYIQYKGISCCTRERERGKEAHLVCIDEFATTGERDIRTAHTRAADASQWRISMRAYIRRLGIELGGRKRARTCTTIKRVPIDRCRAPKYPSIGQRRLFVDAHHAAVPNVYIYAPHTAMMERRANSLSRWTK</sequence>
<dbReference type="EMBL" id="CADCXV010001538">
    <property type="protein sequence ID" value="CAB0045180.1"/>
    <property type="molecule type" value="Genomic_DNA"/>
</dbReference>
<dbReference type="AlphaFoldDB" id="A0A6H5J510"/>
<dbReference type="OrthoDB" id="7989680at2759"/>
<dbReference type="Proteomes" id="UP000479190">
    <property type="component" value="Unassembled WGS sequence"/>
</dbReference>
<feature type="non-terminal residue" evidence="1">
    <location>
        <position position="634"/>
    </location>
</feature>
<name>A0A6H5J510_9HYME</name>
<keyword evidence="2" id="KW-1185">Reference proteome</keyword>
<proteinExistence type="predicted"/>
<gene>
    <name evidence="1" type="ORF">TBRA_LOCUS16722</name>
</gene>
<accession>A0A6H5J510</accession>
<protein>
    <recommendedName>
        <fullName evidence="3">Reverse transcriptase domain-containing protein</fullName>
    </recommendedName>
</protein>
<organism evidence="1 2">
    <name type="scientific">Trichogramma brassicae</name>
    <dbReference type="NCBI Taxonomy" id="86971"/>
    <lineage>
        <taxon>Eukaryota</taxon>
        <taxon>Metazoa</taxon>
        <taxon>Ecdysozoa</taxon>
        <taxon>Arthropoda</taxon>
        <taxon>Hexapoda</taxon>
        <taxon>Insecta</taxon>
        <taxon>Pterygota</taxon>
        <taxon>Neoptera</taxon>
        <taxon>Endopterygota</taxon>
        <taxon>Hymenoptera</taxon>
        <taxon>Apocrita</taxon>
        <taxon>Proctotrupomorpha</taxon>
        <taxon>Chalcidoidea</taxon>
        <taxon>Trichogrammatidae</taxon>
        <taxon>Trichogramma</taxon>
    </lineage>
</organism>